<evidence type="ECO:0000256" key="1">
    <source>
        <dbReference type="ARBA" id="ARBA00022448"/>
    </source>
</evidence>
<evidence type="ECO:0000256" key="3">
    <source>
        <dbReference type="ARBA" id="ARBA00022692"/>
    </source>
</evidence>
<feature type="transmembrane region" description="Helical" evidence="8">
    <location>
        <begin position="46"/>
        <end position="79"/>
    </location>
</feature>
<dbReference type="Pfam" id="PF02659">
    <property type="entry name" value="Mntp"/>
    <property type="match status" value="1"/>
</dbReference>
<keyword evidence="5 8" id="KW-0406">Ion transport</keyword>
<dbReference type="GO" id="GO:0005384">
    <property type="term" value="F:manganese ion transmembrane transporter activity"/>
    <property type="evidence" value="ECO:0007669"/>
    <property type="project" value="UniProtKB-UniRule"/>
</dbReference>
<feature type="transmembrane region" description="Helical" evidence="8">
    <location>
        <begin position="159"/>
        <end position="180"/>
    </location>
</feature>
<sequence>MELLFLAIALAMDSVAISMANGAKCFNIKFSSIIKMSFIFGLAGAVMPAIGYFLGLSFVKFISAIDHYIAFVILLFLGIKMIKESRNVSEECTLNLTLRMLVLGAFATSIDALAVGVTFSFTDTDIAFSVLVIGVVCFLLCVLGSYIGKILGDKLESKALILGGVILILIGFKILITHLLD</sequence>
<dbReference type="EMBL" id="VOAP01000013">
    <property type="protein sequence ID" value="TWO20578.1"/>
    <property type="molecule type" value="Genomic_DNA"/>
</dbReference>
<dbReference type="AlphaFoldDB" id="A0A562XEL2"/>
<protein>
    <recommendedName>
        <fullName evidence="8">Putative manganese efflux pump MntP</fullName>
    </recommendedName>
</protein>
<evidence type="ECO:0000256" key="5">
    <source>
        <dbReference type="ARBA" id="ARBA00023065"/>
    </source>
</evidence>
<dbReference type="InterPro" id="IPR022929">
    <property type="entry name" value="Put_MntP"/>
</dbReference>
<keyword evidence="4 8" id="KW-1133">Transmembrane helix</keyword>
<keyword evidence="6 8" id="KW-0472">Membrane</keyword>
<keyword evidence="3 8" id="KW-0812">Transmembrane</keyword>
<feature type="transmembrane region" description="Helical" evidence="8">
    <location>
        <begin position="126"/>
        <end position="147"/>
    </location>
</feature>
<dbReference type="PANTHER" id="PTHR35529">
    <property type="entry name" value="MANGANESE EFFLUX PUMP MNTP-RELATED"/>
    <property type="match status" value="1"/>
</dbReference>
<dbReference type="InterPro" id="IPR003810">
    <property type="entry name" value="Mntp/YtaF"/>
</dbReference>
<dbReference type="Proteomes" id="UP000321812">
    <property type="component" value="Unassembled WGS sequence"/>
</dbReference>
<evidence type="ECO:0000256" key="6">
    <source>
        <dbReference type="ARBA" id="ARBA00023136"/>
    </source>
</evidence>
<keyword evidence="2 8" id="KW-1003">Cell membrane</keyword>
<keyword evidence="1 8" id="KW-0813">Transport</keyword>
<dbReference type="GO" id="GO:0005886">
    <property type="term" value="C:plasma membrane"/>
    <property type="evidence" value="ECO:0007669"/>
    <property type="project" value="UniProtKB-SubCell"/>
</dbReference>
<comment type="subcellular location">
    <subcellularLocation>
        <location evidence="8">Cell membrane</location>
        <topology evidence="8">Multi-pass membrane protein</topology>
    </subcellularLocation>
</comment>
<accession>A0A562XEL2</accession>
<name>A0A562XEL2_CAMHY</name>
<feature type="transmembrane region" description="Helical" evidence="8">
    <location>
        <begin position="100"/>
        <end position="120"/>
    </location>
</feature>
<gene>
    <name evidence="8" type="primary">mntP</name>
    <name evidence="9" type="ORF">YZ82_04475</name>
</gene>
<evidence type="ECO:0000256" key="8">
    <source>
        <dbReference type="HAMAP-Rule" id="MF_01521"/>
    </source>
</evidence>
<organism evidence="9 10">
    <name type="scientific">Campylobacter hyointestinalis</name>
    <dbReference type="NCBI Taxonomy" id="198"/>
    <lineage>
        <taxon>Bacteria</taxon>
        <taxon>Pseudomonadati</taxon>
        <taxon>Campylobacterota</taxon>
        <taxon>Epsilonproteobacteria</taxon>
        <taxon>Campylobacterales</taxon>
        <taxon>Campylobacteraceae</taxon>
        <taxon>Campylobacter</taxon>
    </lineage>
</organism>
<comment type="caution">
    <text evidence="8">Lacks conserved residue(s) required for the propagation of feature annotation.</text>
</comment>
<keyword evidence="7 8" id="KW-0464">Manganese</keyword>
<evidence type="ECO:0000313" key="10">
    <source>
        <dbReference type="Proteomes" id="UP000321812"/>
    </source>
</evidence>
<evidence type="ECO:0000256" key="2">
    <source>
        <dbReference type="ARBA" id="ARBA00022475"/>
    </source>
</evidence>
<proteinExistence type="inferred from homology"/>
<dbReference type="HAMAP" id="MF_01521">
    <property type="entry name" value="MntP_pump"/>
    <property type="match status" value="1"/>
</dbReference>
<comment type="caution">
    <text evidence="9">The sequence shown here is derived from an EMBL/GenBank/DDBJ whole genome shotgun (WGS) entry which is preliminary data.</text>
</comment>
<reference evidence="9 10" key="1">
    <citation type="submission" date="2019-07" db="EMBL/GenBank/DDBJ databases">
        <title>Rapid identification of Enteric Bacteria from Whole Genome Sequences (WGS) using Average Nucleotide Identity (ANI).</title>
        <authorList>
            <person name="Lane C."/>
        </authorList>
    </citation>
    <scope>NUCLEOTIDE SEQUENCE [LARGE SCALE GENOMIC DNA]</scope>
    <source>
        <strain evidence="9 10">D2411</strain>
    </source>
</reference>
<comment type="similarity">
    <text evidence="8">Belongs to the MntP (TC 9.B.29) family.</text>
</comment>
<comment type="function">
    <text evidence="8">Probably functions as a manganese efflux pump.</text>
</comment>
<dbReference type="RefSeq" id="WP_147497203.1">
    <property type="nucleotide sequence ID" value="NZ_VOAP01000013.1"/>
</dbReference>
<dbReference type="PANTHER" id="PTHR35529:SF1">
    <property type="entry name" value="MANGANESE EFFLUX PUMP MNTP-RELATED"/>
    <property type="match status" value="1"/>
</dbReference>
<evidence type="ECO:0000256" key="4">
    <source>
        <dbReference type="ARBA" id="ARBA00022989"/>
    </source>
</evidence>
<evidence type="ECO:0000256" key="7">
    <source>
        <dbReference type="ARBA" id="ARBA00023211"/>
    </source>
</evidence>
<evidence type="ECO:0000313" key="9">
    <source>
        <dbReference type="EMBL" id="TWO20578.1"/>
    </source>
</evidence>